<sequence length="110" mass="12099">MDMKNCWEYKKCGREIGGINVRTLGICSAATFEPADGYCEGENGGRACMYVTGTFCSGAIQGTFVEKVKNCVKCDFYKHLKKTHPMDSTVLQFHKYVRKNTAPGIAVATA</sequence>
<dbReference type="InterPro" id="IPR054687">
    <property type="entry name" value="Two-CW_dom"/>
</dbReference>
<reference evidence="1" key="1">
    <citation type="journal article" date="2015" name="Nature">
        <title>Complex archaea that bridge the gap between prokaryotes and eukaryotes.</title>
        <authorList>
            <person name="Spang A."/>
            <person name="Saw J.H."/>
            <person name="Jorgensen S.L."/>
            <person name="Zaremba-Niedzwiedzka K."/>
            <person name="Martijn J."/>
            <person name="Lind A.E."/>
            <person name="van Eijk R."/>
            <person name="Schleper C."/>
            <person name="Guy L."/>
            <person name="Ettema T.J."/>
        </authorList>
    </citation>
    <scope>NUCLEOTIDE SEQUENCE</scope>
</reference>
<accession>A0A0F9H7U6</accession>
<name>A0A0F9H7U6_9ZZZZ</name>
<comment type="caution">
    <text evidence="1">The sequence shown here is derived from an EMBL/GenBank/DDBJ whole genome shotgun (WGS) entry which is preliminary data.</text>
</comment>
<proteinExistence type="predicted"/>
<evidence type="ECO:0000313" key="1">
    <source>
        <dbReference type="EMBL" id="KKM07130.1"/>
    </source>
</evidence>
<gene>
    <name evidence="1" type="ORF">LCGC14_1737020</name>
</gene>
<dbReference type="NCBIfam" id="NF045718">
    <property type="entry name" value="two_CW_domain"/>
    <property type="match status" value="1"/>
</dbReference>
<protein>
    <submittedName>
        <fullName evidence="1">Uncharacterized protein</fullName>
    </submittedName>
</protein>
<organism evidence="1">
    <name type="scientific">marine sediment metagenome</name>
    <dbReference type="NCBI Taxonomy" id="412755"/>
    <lineage>
        <taxon>unclassified sequences</taxon>
        <taxon>metagenomes</taxon>
        <taxon>ecological metagenomes</taxon>
    </lineage>
</organism>
<dbReference type="AlphaFoldDB" id="A0A0F9H7U6"/>
<dbReference type="EMBL" id="LAZR01015838">
    <property type="protein sequence ID" value="KKM07130.1"/>
    <property type="molecule type" value="Genomic_DNA"/>
</dbReference>